<keyword evidence="1" id="KW-0812">Transmembrane</keyword>
<evidence type="ECO:0000256" key="1">
    <source>
        <dbReference type="SAM" id="Phobius"/>
    </source>
</evidence>
<proteinExistence type="predicted"/>
<name>A0A815NE14_9BILA</name>
<comment type="caution">
    <text evidence="3">The sequence shown here is derived from an EMBL/GenBank/DDBJ whole genome shotgun (WGS) entry which is preliminary data.</text>
</comment>
<dbReference type="EMBL" id="CAJNOH010001097">
    <property type="protein sequence ID" value="CAF1175685.1"/>
    <property type="molecule type" value="Genomic_DNA"/>
</dbReference>
<dbReference type="AlphaFoldDB" id="A0A815NE14"/>
<evidence type="ECO:0008006" key="5">
    <source>
        <dbReference type="Google" id="ProtNLM"/>
    </source>
</evidence>
<feature type="transmembrane region" description="Helical" evidence="1">
    <location>
        <begin position="6"/>
        <end position="33"/>
    </location>
</feature>
<protein>
    <recommendedName>
        <fullName evidence="5">NADH dehydrogenase [ubiquinone] 1 alpha subcomplex subunit 1</fullName>
    </recommendedName>
</protein>
<keyword evidence="4" id="KW-1185">Reference proteome</keyword>
<dbReference type="Proteomes" id="UP000663870">
    <property type="component" value="Unassembled WGS sequence"/>
</dbReference>
<dbReference type="EMBL" id="CAJNOL010001887">
    <property type="protein sequence ID" value="CAF1433443.1"/>
    <property type="molecule type" value="Genomic_DNA"/>
</dbReference>
<keyword evidence="1" id="KW-1133">Transmembrane helix</keyword>
<dbReference type="InterPro" id="IPR017384">
    <property type="entry name" value="NADH_Ub_cplx-1_asu_su-1"/>
</dbReference>
<evidence type="ECO:0000313" key="3">
    <source>
        <dbReference type="EMBL" id="CAF1433443.1"/>
    </source>
</evidence>
<evidence type="ECO:0000313" key="4">
    <source>
        <dbReference type="Proteomes" id="UP000663870"/>
    </source>
</evidence>
<reference evidence="3" key="1">
    <citation type="submission" date="2021-02" db="EMBL/GenBank/DDBJ databases">
        <authorList>
            <person name="Nowell W R."/>
        </authorList>
    </citation>
    <scope>NUCLEOTIDE SEQUENCE</scope>
</reference>
<dbReference type="Proteomes" id="UP000663854">
    <property type="component" value="Unassembled WGS sequence"/>
</dbReference>
<sequence>MVWFEIIPSLVLTAGPLLVVAAPTLYICNWYFLNGKKYGPRNLTKDDRDYYMFLRDRRITGNEYYPRGIETIDERPALVKLRNLWNM</sequence>
<accession>A0A815NE14</accession>
<keyword evidence="1" id="KW-0472">Membrane</keyword>
<dbReference type="Pfam" id="PF15879">
    <property type="entry name" value="MWFE"/>
    <property type="match status" value="1"/>
</dbReference>
<gene>
    <name evidence="3" type="ORF">JXQ802_LOCUS36569</name>
    <name evidence="2" type="ORF">PYM288_LOCUS23519</name>
</gene>
<organism evidence="3 4">
    <name type="scientific">Rotaria sordida</name>
    <dbReference type="NCBI Taxonomy" id="392033"/>
    <lineage>
        <taxon>Eukaryota</taxon>
        <taxon>Metazoa</taxon>
        <taxon>Spiralia</taxon>
        <taxon>Gnathifera</taxon>
        <taxon>Rotifera</taxon>
        <taxon>Eurotatoria</taxon>
        <taxon>Bdelloidea</taxon>
        <taxon>Philodinida</taxon>
        <taxon>Philodinidae</taxon>
        <taxon>Rotaria</taxon>
    </lineage>
</organism>
<evidence type="ECO:0000313" key="2">
    <source>
        <dbReference type="EMBL" id="CAF1175685.1"/>
    </source>
</evidence>